<comment type="caution">
    <text evidence="1">The sequence shown here is derived from an EMBL/GenBank/DDBJ whole genome shotgun (WGS) entry which is preliminary data.</text>
</comment>
<reference evidence="1 2" key="1">
    <citation type="submission" date="2016-11" db="EMBL/GenBank/DDBJ databases">
        <title>Draft Genome Sequences of Nine Cyanobacterial Strains from Diverse Habitats.</title>
        <authorList>
            <person name="Zhu T."/>
            <person name="Hou S."/>
            <person name="Lu X."/>
            <person name="Hess W.R."/>
        </authorList>
    </citation>
    <scope>NUCLEOTIDE SEQUENCE [LARGE SCALE GENOMIC DNA]</scope>
    <source>
        <strain evidence="1 2">NIES-592</strain>
    </source>
</reference>
<dbReference type="OrthoDB" id="458251at2"/>
<dbReference type="RefSeq" id="WP_062246248.1">
    <property type="nucleotide sequence ID" value="NZ_MRCA01000025.1"/>
</dbReference>
<accession>A0A1U7GT07</accession>
<name>A0A1U7GT07_9CYAN</name>
<keyword evidence="2" id="KW-1185">Reference proteome</keyword>
<organism evidence="1 2">
    <name type="scientific">Fischerella major NIES-592</name>
    <dbReference type="NCBI Taxonomy" id="210994"/>
    <lineage>
        <taxon>Bacteria</taxon>
        <taxon>Bacillati</taxon>
        <taxon>Cyanobacteriota</taxon>
        <taxon>Cyanophyceae</taxon>
        <taxon>Nostocales</taxon>
        <taxon>Hapalosiphonaceae</taxon>
        <taxon>Fischerella</taxon>
    </lineage>
</organism>
<evidence type="ECO:0000313" key="1">
    <source>
        <dbReference type="EMBL" id="OKH11006.1"/>
    </source>
</evidence>
<dbReference type="Proteomes" id="UP000186391">
    <property type="component" value="Unassembled WGS sequence"/>
</dbReference>
<evidence type="ECO:0000313" key="2">
    <source>
        <dbReference type="Proteomes" id="UP000186391"/>
    </source>
</evidence>
<sequence>METQYSLRLVKNVFLEIDHRYTPINTDNTDGSFMGGWVVGSNGLQLMPQIEQISDLSSLKAILRNVIAANTLEEVQL</sequence>
<proteinExistence type="predicted"/>
<protein>
    <submittedName>
        <fullName evidence="1">Uncharacterized protein</fullName>
    </submittedName>
</protein>
<dbReference type="AlphaFoldDB" id="A0A1U7GT07"/>
<dbReference type="EMBL" id="MRCA01000025">
    <property type="protein sequence ID" value="OKH11006.1"/>
    <property type="molecule type" value="Genomic_DNA"/>
</dbReference>
<gene>
    <name evidence="1" type="ORF">NIES592_23300</name>
</gene>